<organism evidence="1 2">
    <name type="scientific">Gomphosphaeria aponina SAG 52.96 = DSM 107014</name>
    <dbReference type="NCBI Taxonomy" id="1521640"/>
    <lineage>
        <taxon>Bacteria</taxon>
        <taxon>Bacillati</taxon>
        <taxon>Cyanobacteriota</taxon>
        <taxon>Cyanophyceae</taxon>
        <taxon>Oscillatoriophycideae</taxon>
        <taxon>Chroococcales</taxon>
        <taxon>Gomphosphaeriaceae</taxon>
        <taxon>Gomphosphaeria</taxon>
    </lineage>
</organism>
<comment type="caution">
    <text evidence="1">The sequence shown here is derived from an EMBL/GenBank/DDBJ whole genome shotgun (WGS) entry which is preliminary data.</text>
</comment>
<protein>
    <submittedName>
        <fullName evidence="1">Uncharacterized protein</fullName>
    </submittedName>
</protein>
<dbReference type="AlphaFoldDB" id="A0A941JRX1"/>
<gene>
    <name evidence="1" type="ORF">DSM107014_06570</name>
</gene>
<name>A0A941JRX1_9CHRO</name>
<reference evidence="1" key="1">
    <citation type="submission" date="2021-02" db="EMBL/GenBank/DDBJ databases">
        <title>Metagenome analyses of Stigonema ocellatum DSM 106950, Chlorogloea purpurea SAG 13.99 and Gomphosphaeria aponina DSM 107014.</title>
        <authorList>
            <person name="Marter P."/>
            <person name="Huang S."/>
        </authorList>
    </citation>
    <scope>NUCLEOTIDE SEQUENCE</scope>
    <source>
        <strain evidence="1">JP213</strain>
    </source>
</reference>
<evidence type="ECO:0000313" key="2">
    <source>
        <dbReference type="Proteomes" id="UP000767446"/>
    </source>
</evidence>
<accession>A0A941JRX1</accession>
<proteinExistence type="predicted"/>
<dbReference type="EMBL" id="JADQBC010000034">
    <property type="protein sequence ID" value="MBR8827561.1"/>
    <property type="molecule type" value="Genomic_DNA"/>
</dbReference>
<evidence type="ECO:0000313" key="1">
    <source>
        <dbReference type="EMBL" id="MBR8827561.1"/>
    </source>
</evidence>
<dbReference type="Proteomes" id="UP000767446">
    <property type="component" value="Unassembled WGS sequence"/>
</dbReference>
<sequence length="65" mass="7629">MKWFFTLSESSPSWLEDGKLAQVAVYTAKKNTSLEPFCLYDGRENELTNWLRSQRVKVIHHRTAI</sequence>